<evidence type="ECO:0000313" key="1">
    <source>
        <dbReference type="EnsemblPlants" id="Bo2g037600.1"/>
    </source>
</evidence>
<organism evidence="1 2">
    <name type="scientific">Brassica oleracea var. oleracea</name>
    <dbReference type="NCBI Taxonomy" id="109376"/>
    <lineage>
        <taxon>Eukaryota</taxon>
        <taxon>Viridiplantae</taxon>
        <taxon>Streptophyta</taxon>
        <taxon>Embryophyta</taxon>
        <taxon>Tracheophyta</taxon>
        <taxon>Spermatophyta</taxon>
        <taxon>Magnoliopsida</taxon>
        <taxon>eudicotyledons</taxon>
        <taxon>Gunneridae</taxon>
        <taxon>Pentapetalae</taxon>
        <taxon>rosids</taxon>
        <taxon>malvids</taxon>
        <taxon>Brassicales</taxon>
        <taxon>Brassicaceae</taxon>
        <taxon>Brassiceae</taxon>
        <taxon>Brassica</taxon>
    </lineage>
</organism>
<keyword evidence="2" id="KW-1185">Reference proteome</keyword>
<proteinExistence type="predicted"/>
<reference evidence="1 2" key="1">
    <citation type="journal article" date="2014" name="Genome Biol.">
        <title>Transcriptome and methylome profiling reveals relics of genome dominance in the mesopolyploid Brassica oleracea.</title>
        <authorList>
            <person name="Parkin I.A."/>
            <person name="Koh C."/>
            <person name="Tang H."/>
            <person name="Robinson S.J."/>
            <person name="Kagale S."/>
            <person name="Clarke W.E."/>
            <person name="Town C.D."/>
            <person name="Nixon J."/>
            <person name="Krishnakumar V."/>
            <person name="Bidwell S.L."/>
            <person name="Denoeud F."/>
            <person name="Belcram H."/>
            <person name="Links M.G."/>
            <person name="Just J."/>
            <person name="Clarke C."/>
            <person name="Bender T."/>
            <person name="Huebert T."/>
            <person name="Mason A.S."/>
            <person name="Pires J.C."/>
            <person name="Barker G."/>
            <person name="Moore J."/>
            <person name="Walley P.G."/>
            <person name="Manoli S."/>
            <person name="Batley J."/>
            <person name="Edwards D."/>
            <person name="Nelson M.N."/>
            <person name="Wang X."/>
            <person name="Paterson A.H."/>
            <person name="King G."/>
            <person name="Bancroft I."/>
            <person name="Chalhoub B."/>
            <person name="Sharpe A.G."/>
        </authorList>
    </citation>
    <scope>NUCLEOTIDE SEQUENCE</scope>
    <source>
        <strain evidence="1 2">cv. TO1000</strain>
    </source>
</reference>
<dbReference type="HOGENOM" id="CLU_1398121_0_0_1"/>
<dbReference type="Proteomes" id="UP000032141">
    <property type="component" value="Chromosome C2"/>
</dbReference>
<protein>
    <recommendedName>
        <fullName evidence="3">RNase H type-1 domain-containing protein</fullName>
    </recommendedName>
</protein>
<dbReference type="EnsemblPlants" id="Bo2g037600.1">
    <property type="protein sequence ID" value="Bo2g037600.1"/>
    <property type="gene ID" value="Bo2g037600"/>
</dbReference>
<dbReference type="eggNOG" id="KOG1075">
    <property type="taxonomic scope" value="Eukaryota"/>
</dbReference>
<evidence type="ECO:0008006" key="3">
    <source>
        <dbReference type="Google" id="ProtNLM"/>
    </source>
</evidence>
<reference evidence="1" key="2">
    <citation type="submission" date="2015-03" db="UniProtKB">
        <authorList>
            <consortium name="EnsemblPlants"/>
        </authorList>
    </citation>
    <scope>IDENTIFICATION</scope>
</reference>
<accession>A0A0D3ALU3</accession>
<dbReference type="Gramene" id="Bo2g037600.1">
    <property type="protein sequence ID" value="Bo2g037600.1"/>
    <property type="gene ID" value="Bo2g037600"/>
</dbReference>
<dbReference type="AlphaFoldDB" id="A0A0D3ALU3"/>
<evidence type="ECO:0000313" key="2">
    <source>
        <dbReference type="Proteomes" id="UP000032141"/>
    </source>
</evidence>
<name>A0A0D3ALU3_BRAOL</name>
<sequence>MEDHQFAWIMWYIWKGRNNKVFSNLDVDPLDTIKLAETESKLWAEAHILNGKKRTPQVEATTLPSILGRWCFMDGSWKENDIFSGQRWYSTLEGIEVTFATDCSQLLYLSTPLSSYHHRVSSSSHHHRVSSSSHHHRFPPCLTTTMLEEPRFMAAGGSKVHGGLRMQVSWRLEESKFMAAGRGTRLWRKRHEFFL</sequence>